<dbReference type="RefSeq" id="WP_263337921.1">
    <property type="nucleotide sequence ID" value="NZ_JAOVQO010000014.1"/>
</dbReference>
<keyword evidence="2" id="KW-1185">Reference proteome</keyword>
<sequence>MSDTTTHLCLPYLLAAQAQKHVTHNEALRLLDAMVQLSVLDRTRPAPPASPADGDRHLVAPGATGLWTGWDLNVAFRVDGAWMRLVPRTGWLAWIAAEQAFAVWNGSAWTTFADAFGWIAPGPNVTIARGAGGGATGLAVQEELLSPLSGPSHGSTIVIPDRAIVLGVSTRTVEAITGATSFDCGIPGELGKFGGSLGTAPGSSNIGVIGPQAFYADTPIRLTANGADFTGGAVRIAVHTLTFESPGA</sequence>
<dbReference type="EMBL" id="JAOVQO010000014">
    <property type="protein sequence ID" value="MCU9849342.1"/>
    <property type="molecule type" value="Genomic_DNA"/>
</dbReference>
<evidence type="ECO:0000313" key="2">
    <source>
        <dbReference type="Proteomes" id="UP001209535"/>
    </source>
</evidence>
<evidence type="ECO:0000313" key="1">
    <source>
        <dbReference type="EMBL" id="MCU9849342.1"/>
    </source>
</evidence>
<protein>
    <submittedName>
        <fullName evidence="1">DUF2793 domain-containing protein</fullName>
    </submittedName>
</protein>
<dbReference type="Proteomes" id="UP001209535">
    <property type="component" value="Unassembled WGS sequence"/>
</dbReference>
<gene>
    <name evidence="1" type="ORF">OEZ60_15165</name>
</gene>
<reference evidence="1 2" key="1">
    <citation type="submission" date="2022-10" db="EMBL/GenBank/DDBJ databases">
        <title>Defluviimonas sp. nov., isolated from ocean surface sediments.</title>
        <authorList>
            <person name="He W."/>
            <person name="Wang L."/>
            <person name="Zhang D.-F."/>
        </authorList>
    </citation>
    <scope>NUCLEOTIDE SEQUENCE [LARGE SCALE GENOMIC DNA]</scope>
    <source>
        <strain evidence="1 2">WL0024</strain>
    </source>
</reference>
<accession>A0ABT2X5W9</accession>
<proteinExistence type="predicted"/>
<comment type="caution">
    <text evidence="1">The sequence shown here is derived from an EMBL/GenBank/DDBJ whole genome shotgun (WGS) entry which is preliminary data.</text>
</comment>
<organism evidence="1 2">
    <name type="scientific">Albidovulum salinarum</name>
    <dbReference type="NCBI Taxonomy" id="2984153"/>
    <lineage>
        <taxon>Bacteria</taxon>
        <taxon>Pseudomonadati</taxon>
        <taxon>Pseudomonadota</taxon>
        <taxon>Alphaproteobacteria</taxon>
        <taxon>Rhodobacterales</taxon>
        <taxon>Paracoccaceae</taxon>
        <taxon>Albidovulum</taxon>
    </lineage>
</organism>
<name>A0ABT2X5W9_9RHOB</name>
<dbReference type="Pfam" id="PF10983">
    <property type="entry name" value="DUF2793"/>
    <property type="match status" value="1"/>
</dbReference>
<dbReference type="InterPro" id="IPR021251">
    <property type="entry name" value="DUF2793"/>
</dbReference>